<evidence type="ECO:0000313" key="2">
    <source>
        <dbReference type="EMBL" id="EQA96874.1"/>
    </source>
</evidence>
<keyword evidence="1" id="KW-1133">Transmembrane helix</keyword>
<evidence type="ECO:0000256" key="1">
    <source>
        <dbReference type="SAM" id="Phobius"/>
    </source>
</evidence>
<evidence type="ECO:0000313" key="3">
    <source>
        <dbReference type="Proteomes" id="UP000015524"/>
    </source>
</evidence>
<reference evidence="2 3" key="1">
    <citation type="journal article" date="2013" name="Genome Announc.">
        <title>Draft Genome Sequence of a Hexachlorocyclohexane-Degrading Bacterium, Sphingobium baderi Strain LL03T.</title>
        <authorList>
            <person name="Kaur J."/>
            <person name="Verma H."/>
            <person name="Tripathi C."/>
            <person name="Khurana J.P."/>
            <person name="Lal R."/>
        </authorList>
    </citation>
    <scope>NUCLEOTIDE SEQUENCE [LARGE SCALE GENOMIC DNA]</scope>
    <source>
        <strain evidence="2 3">LL03</strain>
    </source>
</reference>
<comment type="caution">
    <text evidence="2">The sequence shown here is derived from an EMBL/GenBank/DDBJ whole genome shotgun (WGS) entry which is preliminary data.</text>
</comment>
<dbReference type="Proteomes" id="UP000015524">
    <property type="component" value="Unassembled WGS sequence"/>
</dbReference>
<accession>T0HBZ4</accession>
<proteinExistence type="predicted"/>
<feature type="transmembrane region" description="Helical" evidence="1">
    <location>
        <begin position="6"/>
        <end position="28"/>
    </location>
</feature>
<keyword evidence="3" id="KW-1185">Reference proteome</keyword>
<protein>
    <submittedName>
        <fullName evidence="2">Uncharacterized protein</fullName>
    </submittedName>
</protein>
<gene>
    <name evidence="2" type="ORF">L485_22605</name>
</gene>
<keyword evidence="1" id="KW-0812">Transmembrane</keyword>
<sequence length="31" mass="3475">MTLKEWIFLSTAVLIGFLTLLGTVEMVMGLF</sequence>
<dbReference type="EMBL" id="ATIB01000088">
    <property type="protein sequence ID" value="EQA96874.1"/>
    <property type="molecule type" value="Genomic_DNA"/>
</dbReference>
<dbReference type="AlphaFoldDB" id="T0HBZ4"/>
<dbReference type="PATRIC" id="fig|1114964.8.peg.423"/>
<name>T0HBZ4_9SPHN</name>
<keyword evidence="1" id="KW-0472">Membrane</keyword>
<organism evidence="2 3">
    <name type="scientific">Sphingobium baderi LL03</name>
    <dbReference type="NCBI Taxonomy" id="1114964"/>
    <lineage>
        <taxon>Bacteria</taxon>
        <taxon>Pseudomonadati</taxon>
        <taxon>Pseudomonadota</taxon>
        <taxon>Alphaproteobacteria</taxon>
        <taxon>Sphingomonadales</taxon>
        <taxon>Sphingomonadaceae</taxon>
        <taxon>Sphingobium</taxon>
    </lineage>
</organism>